<sequence>MKTNNSIHCRVLAVTAILTAFVWCMACSFYSTTMDSCASISVRWKNGGVSPSALVRQQNNAKKDGIADQPEVTLWQVYSAQQIMDSDMRNTTANVVAVFGECEDITTKSMLYGAFPSNSDTQGCAVSSGLAFSLWGSTQVLGVQVRIEGEVFYVRGVFEDDNARVFRQAEFDKTLSNMQLTFPGGGTREDAERYLTAANFMGGTILDLPLMGRGFRILFRSPAIVLAFGIIVRLLRRARKLWHYQAWLFSYLPFVLAVLAVLMLCIDLPEIPSSFIPSKWSDFEFWKDLFLSHWKNVTRWTSAAPTFRDKELWGSASAMLLLSIFATILVAVSAAMTSIRSYKNMVLTCAAYILTLCLISLGTASSGKLSFCKEMYLVPCLWIGIDYMLYWQGRRFDLASHERRLSDDKNTSNATEETVEQT</sequence>
<feature type="transmembrane region" description="Helical" evidence="1">
    <location>
        <begin position="344"/>
        <end position="364"/>
    </location>
</feature>
<feature type="transmembrane region" description="Helical" evidence="1">
    <location>
        <begin position="247"/>
        <end position="269"/>
    </location>
</feature>
<keyword evidence="3" id="KW-1185">Reference proteome</keyword>
<keyword evidence="1" id="KW-1133">Transmembrane helix</keyword>
<dbReference type="KEGG" id="csci:HDCHBGLK_01510"/>
<evidence type="ECO:0008006" key="4">
    <source>
        <dbReference type="Google" id="ProtNLM"/>
    </source>
</evidence>
<dbReference type="Proteomes" id="UP000289664">
    <property type="component" value="Chromosome"/>
</dbReference>
<evidence type="ECO:0000256" key="1">
    <source>
        <dbReference type="SAM" id="Phobius"/>
    </source>
</evidence>
<organism evidence="2 3">
    <name type="scientific">Clostridium scindens (strain ATCC 35704 / DSM 5676 / VPI 13733 / 19)</name>
    <dbReference type="NCBI Taxonomy" id="411468"/>
    <lineage>
        <taxon>Bacteria</taxon>
        <taxon>Bacillati</taxon>
        <taxon>Bacillota</taxon>
        <taxon>Clostridia</taxon>
        <taxon>Lachnospirales</taxon>
        <taxon>Lachnospiraceae</taxon>
    </lineage>
</organism>
<dbReference type="OrthoDB" id="1864188at2"/>
<feature type="transmembrane region" description="Helical" evidence="1">
    <location>
        <begin position="312"/>
        <end position="332"/>
    </location>
</feature>
<dbReference type="AlphaFoldDB" id="A0A494WJ31"/>
<name>A0A494WJ31_CLOS5</name>
<evidence type="ECO:0000313" key="2">
    <source>
        <dbReference type="EMBL" id="QBF74114.1"/>
    </source>
</evidence>
<dbReference type="GeneID" id="62695731"/>
<evidence type="ECO:0000313" key="3">
    <source>
        <dbReference type="Proteomes" id="UP000289664"/>
    </source>
</evidence>
<gene>
    <name evidence="2" type="ORF">HDCHBGLK_01510</name>
</gene>
<protein>
    <recommendedName>
        <fullName evidence="4">MacB-like periplasmic core domain-containing protein</fullName>
    </recommendedName>
</protein>
<keyword evidence="1" id="KW-0472">Membrane</keyword>
<accession>A0A494WJ31</accession>
<keyword evidence="1" id="KW-0812">Transmembrane</keyword>
<feature type="transmembrane region" description="Helical" evidence="1">
    <location>
        <begin position="376"/>
        <end position="393"/>
    </location>
</feature>
<feature type="transmembrane region" description="Helical" evidence="1">
    <location>
        <begin position="217"/>
        <end position="235"/>
    </location>
</feature>
<dbReference type="RefSeq" id="WP_050755149.1">
    <property type="nucleotide sequence ID" value="NZ_CP036170.1"/>
</dbReference>
<dbReference type="EMBL" id="CP036170">
    <property type="protein sequence ID" value="QBF74114.1"/>
    <property type="molecule type" value="Genomic_DNA"/>
</dbReference>
<reference evidence="2 3" key="1">
    <citation type="journal article" date="2019" name="Appl. Environ. Microbiol.">
        <title>Clostridium scindens ATCC 35704: integration of nutritional requirements, the complete genome sequence, and global transcriptional responses to bile acids.</title>
        <authorList>
            <person name="Devendran S."/>
            <person name="Shrestha R."/>
            <person name="Alves J.M.P."/>
            <person name="Wolf P.G."/>
            <person name="Ly L."/>
            <person name="Hernandez A.G."/>
            <person name="Mendez-Garcia C."/>
            <person name="Inboden A."/>
            <person name="Wiley J."/>
            <person name="Paul O."/>
            <person name="Allen A."/>
            <person name="Springer E."/>
            <person name="Wright C.L."/>
            <person name="Fields C.J."/>
            <person name="Daniel S.L."/>
            <person name="Ridlon J.M."/>
        </authorList>
    </citation>
    <scope>NUCLEOTIDE SEQUENCE [LARGE SCALE GENOMIC DNA]</scope>
    <source>
        <strain evidence="2 3">ATCC 35704</strain>
    </source>
</reference>
<proteinExistence type="predicted"/>